<accession>A0A1D8S6C0</accession>
<evidence type="ECO:0000256" key="4">
    <source>
        <dbReference type="ARBA" id="ARBA00022833"/>
    </source>
</evidence>
<reference evidence="9" key="2">
    <citation type="submission" date="2016-08" db="EMBL/GenBank/DDBJ databases">
        <title>Discovery of first anaerobic lithoheterotrophic haloarchae widely represented in hypersaline habitats.</title>
        <authorList>
            <person name="Sorokin D.Y."/>
            <person name="Kublanov I.V."/>
            <person name="Roman P."/>
            <person name="Sinninghe Damste J.S."/>
            <person name="Golyshin P.N."/>
            <person name="Rojo D."/>
            <person name="Ciordia S."/>
            <person name="Mena Md.C."/>
            <person name="Ferrer M."/>
            <person name="Smedile F."/>
            <person name="Messina E."/>
            <person name="La Cono V."/>
            <person name="Yakimov M.M."/>
        </authorList>
    </citation>
    <scope>NUCLEOTIDE SEQUENCE [LARGE SCALE GENOMIC DNA]</scope>
    <source>
        <strain evidence="9">HSR6</strain>
    </source>
</reference>
<proteinExistence type="predicted"/>
<organism evidence="6 8">
    <name type="scientific">Halodesulfurarchaeum formicicum</name>
    <dbReference type="NCBI Taxonomy" id="1873524"/>
    <lineage>
        <taxon>Archaea</taxon>
        <taxon>Methanobacteriati</taxon>
        <taxon>Methanobacteriota</taxon>
        <taxon>Stenosarchaea group</taxon>
        <taxon>Halobacteria</taxon>
        <taxon>Halobacteriales</taxon>
        <taxon>Halobacteriaceae</taxon>
        <taxon>Halodesulfurarchaeum</taxon>
    </lineage>
</organism>
<evidence type="ECO:0000256" key="3">
    <source>
        <dbReference type="ARBA" id="ARBA00022801"/>
    </source>
</evidence>
<name>A0A1D8S6C0_9EURY</name>
<dbReference type="Proteomes" id="UP000186165">
    <property type="component" value="Chromosome"/>
</dbReference>
<dbReference type="OrthoDB" id="184742at2157"/>
<evidence type="ECO:0000256" key="2">
    <source>
        <dbReference type="ARBA" id="ARBA00022723"/>
    </source>
</evidence>
<dbReference type="PANTHER" id="PTHR37326:SF1">
    <property type="entry name" value="BLL3975 PROTEIN"/>
    <property type="match status" value="1"/>
</dbReference>
<dbReference type="PIRSF" id="PIRSF039012">
    <property type="entry name" value="ASP"/>
    <property type="match status" value="1"/>
</dbReference>
<dbReference type="GO" id="GO:0046872">
    <property type="term" value="F:metal ion binding"/>
    <property type="evidence" value="ECO:0007669"/>
    <property type="project" value="UniProtKB-KW"/>
</dbReference>
<dbReference type="RefSeq" id="WP_070365568.1">
    <property type="nucleotide sequence ID" value="NZ_CP016070.1"/>
</dbReference>
<dbReference type="KEGG" id="halh:HTSR_1743"/>
<dbReference type="SUPFAM" id="SSF53187">
    <property type="entry name" value="Zn-dependent exopeptidases"/>
    <property type="match status" value="1"/>
</dbReference>
<evidence type="ECO:0000313" key="8">
    <source>
        <dbReference type="Proteomes" id="UP000185608"/>
    </source>
</evidence>
<dbReference type="Proteomes" id="UP000185608">
    <property type="component" value="Chromosome"/>
</dbReference>
<keyword evidence="2" id="KW-0479">Metal-binding</keyword>
<dbReference type="GO" id="GO:0016788">
    <property type="term" value="F:hydrolase activity, acting on ester bonds"/>
    <property type="evidence" value="ECO:0007669"/>
    <property type="project" value="InterPro"/>
</dbReference>
<dbReference type="EMBL" id="CP016804">
    <property type="protein sequence ID" value="APE96245.1"/>
    <property type="molecule type" value="Genomic_DNA"/>
</dbReference>
<dbReference type="STRING" id="1873524.HSR6_1809"/>
<keyword evidence="3" id="KW-0378">Hydrolase</keyword>
<keyword evidence="4" id="KW-0862">Zinc</keyword>
<dbReference type="GO" id="GO:0016811">
    <property type="term" value="F:hydrolase activity, acting on carbon-nitrogen (but not peptide) bonds, in linear amides"/>
    <property type="evidence" value="ECO:0007669"/>
    <property type="project" value="InterPro"/>
</dbReference>
<accession>A0A1J1AEA7</accession>
<evidence type="ECO:0000256" key="1">
    <source>
        <dbReference type="ARBA" id="ARBA00001947"/>
    </source>
</evidence>
<dbReference type="PANTHER" id="PTHR37326">
    <property type="entry name" value="BLL3975 PROTEIN"/>
    <property type="match status" value="1"/>
</dbReference>
<reference evidence="6 8" key="1">
    <citation type="submission" date="2016-06" db="EMBL/GenBank/DDBJ databases">
        <title>Discovery of anaerobic lithoheterotrophic haloarchaeon capable of sulfur respiration by hydrogen and formate.</title>
        <authorList>
            <person name="Sorokin D.Y."/>
            <person name="Kublanov I.V."/>
            <person name="Roman P."/>
            <person name="Sinninghe Damste J.S."/>
            <person name="Golyshin P.N."/>
            <person name="Rojo D."/>
            <person name="Ciordia S."/>
            <person name="Mena Md.C."/>
            <person name="Ferrer M."/>
            <person name="Smedile F."/>
            <person name="Messina E."/>
            <person name="La Cono V."/>
            <person name="Yakimov M.M."/>
        </authorList>
    </citation>
    <scope>NUCLEOTIDE SEQUENCE [LARGE SCALE GENOMIC DNA]</scope>
    <source>
        <strain evidence="6 8">HTSR1</strain>
    </source>
</reference>
<dbReference type="InterPro" id="IPR055438">
    <property type="entry name" value="AstE_AspA_cat"/>
</dbReference>
<sequence length="317" mass="33956">MTDRDVTHTVETVPLARLPSGRTVETVLHRYLGDPDGPTVYLQALQHGGEVNGAAVLRRLHDRLTESALAGEVLAVPVANPFAFDHRVYMAPTRLDAINSNMNRLWPGDPDGTLMERLVDSLWQRAAGADAIVDLHTGGPYMRSHTRFTPDDSRSRDLARAFGLDLIVADGSPIENPDTGGQGKLREMAAAAGIPAITPELAHSREIVDASVDRGVAGIENVLVELGVIDGLLQTGEPTVGTEKTPLFTEESGLFRSNDLSVGDRIDAGTEIGEVFDPTSYESLQTIVADRAGMLLSLNRGSTVMEGESIGSLITIE</sequence>
<dbReference type="InterPro" id="IPR043795">
    <property type="entry name" value="N-alpha-Ac-DABA-like"/>
</dbReference>
<dbReference type="EMBL" id="CP016070">
    <property type="protein sequence ID" value="AOW80912.1"/>
    <property type="molecule type" value="Genomic_DNA"/>
</dbReference>
<gene>
    <name evidence="7" type="ORF">HSR6_1809</name>
    <name evidence="6" type="ORF">HTSR_1743</name>
</gene>
<feature type="domain" description="Succinylglutamate desuccinylase/Aspartoacylase catalytic" evidence="5">
    <location>
        <begin position="36"/>
        <end position="224"/>
    </location>
</feature>
<reference evidence="7" key="3">
    <citation type="journal article" date="2017" name="ISME J.">
        <title>Discovery of anaerobic lithoheterotrophic haloarchaea, ubiquitous in hypersaline habitats.</title>
        <authorList>
            <person name="Sorokin D.Y."/>
            <person name="Messina E."/>
            <person name="Smedile F."/>
            <person name="Roman P."/>
            <person name="Damste J.S.S."/>
            <person name="Ciordia S."/>
            <person name="Mena M.C."/>
            <person name="Ferrer M."/>
            <person name="Golyshin P.N."/>
            <person name="Kublanov I.V."/>
            <person name="Samarov N.I."/>
            <person name="Toshchakov S.V."/>
            <person name="La Cono V."/>
            <person name="Yakimov M.M."/>
        </authorList>
    </citation>
    <scope>NUCLEOTIDE SEQUENCE</scope>
    <source>
        <strain evidence="7">HSR6</strain>
    </source>
</reference>
<comment type="cofactor">
    <cofactor evidence="1">
        <name>Zn(2+)</name>
        <dbReference type="ChEBI" id="CHEBI:29105"/>
    </cofactor>
</comment>
<dbReference type="Gene3D" id="3.40.630.10">
    <property type="entry name" value="Zn peptidases"/>
    <property type="match status" value="1"/>
</dbReference>
<evidence type="ECO:0000313" key="9">
    <source>
        <dbReference type="Proteomes" id="UP000186165"/>
    </source>
</evidence>
<dbReference type="Pfam" id="PF24827">
    <property type="entry name" value="AstE_AspA_cat"/>
    <property type="match status" value="1"/>
</dbReference>
<dbReference type="KEGG" id="hhsr:HSR6_1809"/>
<protein>
    <submittedName>
        <fullName evidence="6">Succinylglutamate desuccinylase/aspartoacylase</fullName>
    </submittedName>
</protein>
<dbReference type="GeneID" id="30418341"/>
<keyword evidence="9" id="KW-1185">Reference proteome</keyword>
<dbReference type="AlphaFoldDB" id="A0A1D8S6C0"/>
<dbReference type="PATRIC" id="fig|1855411.3.peg.1752"/>
<evidence type="ECO:0000259" key="5">
    <source>
        <dbReference type="Pfam" id="PF24827"/>
    </source>
</evidence>
<dbReference type="InterPro" id="IPR053138">
    <property type="entry name" value="N-alpha-Ac-DABA_deacetylase"/>
</dbReference>
<evidence type="ECO:0000313" key="7">
    <source>
        <dbReference type="EMBL" id="APE96245.1"/>
    </source>
</evidence>
<evidence type="ECO:0000313" key="6">
    <source>
        <dbReference type="EMBL" id="AOW80912.1"/>
    </source>
</evidence>